<evidence type="ECO:0000256" key="1">
    <source>
        <dbReference type="SAM" id="MobiDB-lite"/>
    </source>
</evidence>
<comment type="caution">
    <text evidence="3">The sequence shown here is derived from an EMBL/GenBank/DDBJ whole genome shotgun (WGS) entry which is preliminary data.</text>
</comment>
<accession>A0ABV1VJS2</accession>
<sequence>MNKPMRHVVTTGIAAVGVGGALLAGAGSATATPQHRGHTDRPATVTAGRHHARSSALHQRTDPWVMDQLRRFDPAAARRIAVYDPWVKDQLAQFAGQAD</sequence>
<feature type="chain" id="PRO_5045728430" description="Secreted protein" evidence="2">
    <location>
        <begin position="32"/>
        <end position="99"/>
    </location>
</feature>
<dbReference type="Proteomes" id="UP001490330">
    <property type="component" value="Unassembled WGS sequence"/>
</dbReference>
<reference evidence="3 4" key="1">
    <citation type="submission" date="2024-06" db="EMBL/GenBank/DDBJ databases">
        <title>The Natural Products Discovery Center: Release of the First 8490 Sequenced Strains for Exploring Actinobacteria Biosynthetic Diversity.</title>
        <authorList>
            <person name="Kalkreuter E."/>
            <person name="Kautsar S.A."/>
            <person name="Yang D."/>
            <person name="Bader C.D."/>
            <person name="Teijaro C.N."/>
            <person name="Fluegel L."/>
            <person name="Davis C.M."/>
            <person name="Simpson J.R."/>
            <person name="Lauterbach L."/>
            <person name="Steele A.D."/>
            <person name="Gui C."/>
            <person name="Meng S."/>
            <person name="Li G."/>
            <person name="Viehrig K."/>
            <person name="Ye F."/>
            <person name="Su P."/>
            <person name="Kiefer A.F."/>
            <person name="Nichols A."/>
            <person name="Cepeda A.J."/>
            <person name="Yan W."/>
            <person name="Fan B."/>
            <person name="Jiang Y."/>
            <person name="Adhikari A."/>
            <person name="Zheng C.-J."/>
            <person name="Schuster L."/>
            <person name="Cowan T.M."/>
            <person name="Smanski M.J."/>
            <person name="Chevrette M.G."/>
            <person name="De Carvalho L.P.S."/>
            <person name="Shen B."/>
        </authorList>
    </citation>
    <scope>NUCLEOTIDE SEQUENCE [LARGE SCALE GENOMIC DNA]</scope>
    <source>
        <strain evidence="3 4">NPDC000632</strain>
    </source>
</reference>
<dbReference type="EMBL" id="JBEPCV010000024">
    <property type="protein sequence ID" value="MER6906724.1"/>
    <property type="molecule type" value="Genomic_DNA"/>
</dbReference>
<evidence type="ECO:0008006" key="5">
    <source>
        <dbReference type="Google" id="ProtNLM"/>
    </source>
</evidence>
<evidence type="ECO:0000313" key="3">
    <source>
        <dbReference type="EMBL" id="MER6906724.1"/>
    </source>
</evidence>
<feature type="region of interest" description="Disordered" evidence="1">
    <location>
        <begin position="27"/>
        <end position="59"/>
    </location>
</feature>
<feature type="signal peptide" evidence="2">
    <location>
        <begin position="1"/>
        <end position="31"/>
    </location>
</feature>
<keyword evidence="2" id="KW-0732">Signal</keyword>
<organism evidence="3 4">
    <name type="scientific">Streptomyces flaveolus</name>
    <dbReference type="NCBI Taxonomy" id="67297"/>
    <lineage>
        <taxon>Bacteria</taxon>
        <taxon>Bacillati</taxon>
        <taxon>Actinomycetota</taxon>
        <taxon>Actinomycetes</taxon>
        <taxon>Kitasatosporales</taxon>
        <taxon>Streptomycetaceae</taxon>
        <taxon>Streptomyces</taxon>
    </lineage>
</organism>
<gene>
    <name evidence="3" type="ORF">ABT322_23890</name>
</gene>
<keyword evidence="4" id="KW-1185">Reference proteome</keyword>
<protein>
    <recommendedName>
        <fullName evidence="5">Secreted protein</fullName>
    </recommendedName>
</protein>
<evidence type="ECO:0000256" key="2">
    <source>
        <dbReference type="SAM" id="SignalP"/>
    </source>
</evidence>
<dbReference type="RefSeq" id="WP_350718549.1">
    <property type="nucleotide sequence ID" value="NZ_JBEPCO010000011.1"/>
</dbReference>
<proteinExistence type="predicted"/>
<evidence type="ECO:0000313" key="4">
    <source>
        <dbReference type="Proteomes" id="UP001490330"/>
    </source>
</evidence>
<name>A0ABV1VJS2_9ACTN</name>